<comment type="caution">
    <text evidence="3">The sequence shown here is derived from an EMBL/GenBank/DDBJ whole genome shotgun (WGS) entry which is preliminary data.</text>
</comment>
<evidence type="ECO:0000256" key="2">
    <source>
        <dbReference type="SAM" id="Phobius"/>
    </source>
</evidence>
<protein>
    <submittedName>
        <fullName evidence="3">Uncharacterized protein</fullName>
    </submittedName>
</protein>
<feature type="transmembrane region" description="Helical" evidence="2">
    <location>
        <begin position="90"/>
        <end position="114"/>
    </location>
</feature>
<evidence type="ECO:0000256" key="1">
    <source>
        <dbReference type="SAM" id="MobiDB-lite"/>
    </source>
</evidence>
<feature type="transmembrane region" description="Helical" evidence="2">
    <location>
        <begin position="173"/>
        <end position="190"/>
    </location>
</feature>
<name>A0ABU8JCE4_9GAMM</name>
<organism evidence="3 4">
    <name type="scientific">Fulvimonas yonginensis</name>
    <dbReference type="NCBI Taxonomy" id="1495200"/>
    <lineage>
        <taxon>Bacteria</taxon>
        <taxon>Pseudomonadati</taxon>
        <taxon>Pseudomonadota</taxon>
        <taxon>Gammaproteobacteria</taxon>
        <taxon>Lysobacterales</taxon>
        <taxon>Rhodanobacteraceae</taxon>
        <taxon>Fulvimonas</taxon>
    </lineage>
</organism>
<evidence type="ECO:0000313" key="4">
    <source>
        <dbReference type="Proteomes" id="UP001381174"/>
    </source>
</evidence>
<feature type="transmembrane region" description="Helical" evidence="2">
    <location>
        <begin position="57"/>
        <end position="78"/>
    </location>
</feature>
<feature type="compositionally biased region" description="Basic and acidic residues" evidence="1">
    <location>
        <begin position="276"/>
        <end position="289"/>
    </location>
</feature>
<dbReference type="EMBL" id="JBBBNY010000007">
    <property type="protein sequence ID" value="MEI7037225.1"/>
    <property type="molecule type" value="Genomic_DNA"/>
</dbReference>
<feature type="compositionally biased region" description="Basic and acidic residues" evidence="1">
    <location>
        <begin position="242"/>
        <end position="256"/>
    </location>
</feature>
<feature type="transmembrane region" description="Helical" evidence="2">
    <location>
        <begin position="146"/>
        <end position="166"/>
    </location>
</feature>
<dbReference type="RefSeq" id="WP_336807856.1">
    <property type="nucleotide sequence ID" value="NZ_JBBBNY010000007.1"/>
</dbReference>
<dbReference type="Proteomes" id="UP001381174">
    <property type="component" value="Unassembled WGS sequence"/>
</dbReference>
<proteinExistence type="predicted"/>
<keyword evidence="2" id="KW-0812">Transmembrane</keyword>
<sequence>MNFFSHPVAFEGSPSSHGPRAPGVIPVAAAPAALAVTEIFHPHAGNLLALNVRLWLVVHYLQVPLFALSAFAIARLVRARDDFPARVCRVALFVFALCFVVFDTAAGLVVGSLVESAHASGRPGAWLAPIHAIWTHPILGGTNRPLLAFVGRVALSVGAVAAAVSLRRAGRPWLPLLLLAGSGCVMYVFPSHAWPGGPLTFGGLAMAGAWLQWPRAHALRSQHALWSRDAAARTGWRSAAHGQREAVDGVRRDPQEQRPAGRAPFGAKATAADVTPRPHERGEPGRRSG</sequence>
<feature type="region of interest" description="Disordered" evidence="1">
    <location>
        <begin position="237"/>
        <end position="289"/>
    </location>
</feature>
<reference evidence="3 4" key="1">
    <citation type="journal article" date="2014" name="Int. J. Syst. Evol. Microbiol.">
        <title>Fulvimonas yonginensis sp. nov., isolated from greenhouse soil, and emended description of the genus Fulvimonas.</title>
        <authorList>
            <person name="Ahn J.H."/>
            <person name="Kim S.J."/>
            <person name="Weon H.Y."/>
            <person name="Hong S.B."/>
            <person name="Seok S.J."/>
            <person name="Kwon S.W."/>
        </authorList>
    </citation>
    <scope>NUCLEOTIDE SEQUENCE [LARGE SCALE GENOMIC DNA]</scope>
    <source>
        <strain evidence="3 4">KACC 16952</strain>
    </source>
</reference>
<keyword evidence="2" id="KW-0472">Membrane</keyword>
<keyword evidence="2" id="KW-1133">Transmembrane helix</keyword>
<accession>A0ABU8JCE4</accession>
<evidence type="ECO:0000313" key="3">
    <source>
        <dbReference type="EMBL" id="MEI7037225.1"/>
    </source>
</evidence>
<gene>
    <name evidence="3" type="ORF">WAT24_10695</name>
</gene>
<keyword evidence="4" id="KW-1185">Reference proteome</keyword>